<proteinExistence type="predicted"/>
<comment type="caution">
    <text evidence="2">The sequence shown here is derived from an EMBL/GenBank/DDBJ whole genome shotgun (WGS) entry which is preliminary data.</text>
</comment>
<keyword evidence="1" id="KW-0472">Membrane</keyword>
<evidence type="ECO:0000313" key="3">
    <source>
        <dbReference type="Proteomes" id="UP000434850"/>
    </source>
</evidence>
<keyword evidence="1" id="KW-0812">Transmembrane</keyword>
<keyword evidence="2" id="KW-0548">Nucleotidyltransferase</keyword>
<evidence type="ECO:0000313" key="2">
    <source>
        <dbReference type="EMBL" id="MVN89510.1"/>
    </source>
</evidence>
<organism evidence="2 3">
    <name type="scientific">Mucilaginibacter aquatilis</name>
    <dbReference type="NCBI Taxonomy" id="1517760"/>
    <lineage>
        <taxon>Bacteria</taxon>
        <taxon>Pseudomonadati</taxon>
        <taxon>Bacteroidota</taxon>
        <taxon>Sphingobacteriia</taxon>
        <taxon>Sphingobacteriales</taxon>
        <taxon>Sphingobacteriaceae</taxon>
        <taxon>Mucilaginibacter</taxon>
    </lineage>
</organism>
<reference evidence="2 3" key="1">
    <citation type="submission" date="2019-12" db="EMBL/GenBank/DDBJ databases">
        <title>Mucilaginibacter sp. HME9299 genome sequencing and assembly.</title>
        <authorList>
            <person name="Kang H."/>
            <person name="Kim H."/>
            <person name="Joh K."/>
        </authorList>
    </citation>
    <scope>NUCLEOTIDE SEQUENCE [LARGE SCALE GENOMIC DNA]</scope>
    <source>
        <strain evidence="2 3">HME9299</strain>
    </source>
</reference>
<dbReference type="EMBL" id="WQLA01000001">
    <property type="protein sequence ID" value="MVN89510.1"/>
    <property type="molecule type" value="Genomic_DNA"/>
</dbReference>
<feature type="transmembrane region" description="Helical" evidence="1">
    <location>
        <begin position="29"/>
        <end position="48"/>
    </location>
</feature>
<dbReference type="Proteomes" id="UP000434850">
    <property type="component" value="Unassembled WGS sequence"/>
</dbReference>
<dbReference type="RefSeq" id="WP_157539313.1">
    <property type="nucleotide sequence ID" value="NZ_WQLA01000001.1"/>
</dbReference>
<keyword evidence="3" id="KW-1185">Reference proteome</keyword>
<evidence type="ECO:0000256" key="1">
    <source>
        <dbReference type="SAM" id="Phobius"/>
    </source>
</evidence>
<name>A0A6I4I3B7_9SPHI</name>
<dbReference type="GO" id="GO:0016779">
    <property type="term" value="F:nucleotidyltransferase activity"/>
    <property type="evidence" value="ECO:0007669"/>
    <property type="project" value="UniProtKB-KW"/>
</dbReference>
<keyword evidence="2" id="KW-0808">Transferase</keyword>
<protein>
    <submittedName>
        <fullName evidence="2">Phosphatidate cytidylyltransferase</fullName>
    </submittedName>
</protein>
<sequence>MKKLSLLTLTALVLTLSSCDAIAGIFKAGAYVGIIGVLLVIGIIWWIVSSFRGRG</sequence>
<keyword evidence="1" id="KW-1133">Transmembrane helix</keyword>
<dbReference type="PROSITE" id="PS51257">
    <property type="entry name" value="PROKAR_LIPOPROTEIN"/>
    <property type="match status" value="1"/>
</dbReference>
<dbReference type="AlphaFoldDB" id="A0A6I4I3B7"/>
<accession>A0A6I4I3B7</accession>
<gene>
    <name evidence="2" type="ORF">GO816_00050</name>
</gene>